<dbReference type="Proteomes" id="UP000183561">
    <property type="component" value="Unassembled WGS sequence"/>
</dbReference>
<keyword evidence="2" id="KW-0547">Nucleotide-binding</keyword>
<reference evidence="6" key="1">
    <citation type="submission" date="2016-10" db="EMBL/GenBank/DDBJ databases">
        <authorList>
            <person name="Varghese N."/>
            <person name="Submissions S."/>
        </authorList>
    </citation>
    <scope>NUCLEOTIDE SEQUENCE [LARGE SCALE GENOMIC DNA]</scope>
    <source>
        <strain evidence="6">DSM 44498</strain>
    </source>
</reference>
<dbReference type="AlphaFoldDB" id="A0A1H4IAC4"/>
<dbReference type="InterPro" id="IPR014729">
    <property type="entry name" value="Rossmann-like_a/b/a_fold"/>
</dbReference>
<dbReference type="InterPro" id="IPR006015">
    <property type="entry name" value="Universal_stress_UspA"/>
</dbReference>
<dbReference type="EMBL" id="FNSV01000002">
    <property type="protein sequence ID" value="SEB30951.1"/>
    <property type="molecule type" value="Genomic_DNA"/>
</dbReference>
<evidence type="ECO:0000259" key="4">
    <source>
        <dbReference type="Pfam" id="PF00582"/>
    </source>
</evidence>
<protein>
    <submittedName>
        <fullName evidence="5">Nucleotide-binding universal stress protein, UspA family</fullName>
    </submittedName>
</protein>
<evidence type="ECO:0000256" key="2">
    <source>
        <dbReference type="ARBA" id="ARBA00022741"/>
    </source>
</evidence>
<dbReference type="OrthoDB" id="3174546at2"/>
<accession>A0A1H4IAC4</accession>
<comment type="similarity">
    <text evidence="1">Belongs to the universal stress protein A family.</text>
</comment>
<dbReference type="PANTHER" id="PTHR46268">
    <property type="entry name" value="STRESS RESPONSE PROTEIN NHAX"/>
    <property type="match status" value="1"/>
</dbReference>
<organism evidence="5 6">
    <name type="scientific">Rhodococcus koreensis</name>
    <dbReference type="NCBI Taxonomy" id="99653"/>
    <lineage>
        <taxon>Bacteria</taxon>
        <taxon>Bacillati</taxon>
        <taxon>Actinomycetota</taxon>
        <taxon>Actinomycetes</taxon>
        <taxon>Mycobacteriales</taxon>
        <taxon>Nocardiaceae</taxon>
        <taxon>Rhodococcus</taxon>
    </lineage>
</organism>
<dbReference type="PRINTS" id="PR01438">
    <property type="entry name" value="UNVRSLSTRESS"/>
</dbReference>
<evidence type="ECO:0000313" key="6">
    <source>
        <dbReference type="Proteomes" id="UP000183561"/>
    </source>
</evidence>
<sequence length="298" mass="31799">MSTLANRQAIVVGIDGSERALRAAVWAAAVAQRKNAPLHLAHSLPTPGYHFSEAALLFQDEFAAEVERSADEILDGVAHRVRQAFPNIRLSRSTHPGPAGQALVGMSEHAELVVAGATGAGTMKSLVTGSTVMRVVNHAHCPVTVFRSQSRSPEPDHSPVIVGVDGSELSALAIESAVEFATLFEVPILAVHAWGAGDIVGRRPAGEKVNWKIVAEEQAVLVAESLAGWREKYPDLQLTTIIEEQNPAELLLEYAADAQLVVVGSHGHNRFAGSLMGSTSQNLLHHVMCPVMICRTDV</sequence>
<feature type="domain" description="UspA" evidence="4">
    <location>
        <begin position="159"/>
        <end position="295"/>
    </location>
</feature>
<keyword evidence="6" id="KW-1185">Reference proteome</keyword>
<dbReference type="PANTHER" id="PTHR46268:SF27">
    <property type="entry name" value="UNIVERSAL STRESS PROTEIN RV2623"/>
    <property type="match status" value="1"/>
</dbReference>
<dbReference type="Pfam" id="PF00582">
    <property type="entry name" value="Usp"/>
    <property type="match status" value="2"/>
</dbReference>
<dbReference type="Gene3D" id="3.40.50.620">
    <property type="entry name" value="HUPs"/>
    <property type="match status" value="2"/>
</dbReference>
<gene>
    <name evidence="5" type="ORF">SAMN04490239_0254</name>
</gene>
<evidence type="ECO:0000256" key="3">
    <source>
        <dbReference type="ARBA" id="ARBA00022840"/>
    </source>
</evidence>
<feature type="domain" description="UspA" evidence="4">
    <location>
        <begin position="8"/>
        <end position="147"/>
    </location>
</feature>
<evidence type="ECO:0000256" key="1">
    <source>
        <dbReference type="ARBA" id="ARBA00008791"/>
    </source>
</evidence>
<dbReference type="RefSeq" id="WP_072946251.1">
    <property type="nucleotide sequence ID" value="NZ_FNSV01000002.1"/>
</dbReference>
<name>A0A1H4IAC4_9NOCA</name>
<evidence type="ECO:0000313" key="5">
    <source>
        <dbReference type="EMBL" id="SEB30951.1"/>
    </source>
</evidence>
<dbReference type="GO" id="GO:0005524">
    <property type="term" value="F:ATP binding"/>
    <property type="evidence" value="ECO:0007669"/>
    <property type="project" value="UniProtKB-KW"/>
</dbReference>
<proteinExistence type="inferred from homology"/>
<keyword evidence="3" id="KW-0067">ATP-binding</keyword>
<dbReference type="SUPFAM" id="SSF52402">
    <property type="entry name" value="Adenine nucleotide alpha hydrolases-like"/>
    <property type="match status" value="2"/>
</dbReference>
<dbReference type="InterPro" id="IPR006016">
    <property type="entry name" value="UspA"/>
</dbReference>